<accession>A0A1G7VR31</accession>
<evidence type="ECO:0008006" key="3">
    <source>
        <dbReference type="Google" id="ProtNLM"/>
    </source>
</evidence>
<dbReference type="Proteomes" id="UP000199399">
    <property type="component" value="Unassembled WGS sequence"/>
</dbReference>
<dbReference type="STRING" id="218672.SAMN04489759_109149"/>
<sequence length="331" mass="35631">MRKMIWLLIILAALWGAWWMLATTQMQNVLARAFDDRREAGWEVTVKDISKAGFPLLLQNRLSGLSLADPKQDFAVEAPQLDLSAPVWWPGDLAVQAPVARVELRAGALPLELNLRDMRADLSLHPGLALQLEGMQIRSAQMQVDGPDGLLLEAEEPRAVVQQSSDAATDYGIALLPGSITPGPLLRKVLGDAAGPPILSARMAVSLAKPLDRHTVMQRTIPEVRALSIENIDATWGDVALAAEGALSFDAEGRPDGTLSLRITNWSQLLDAVERAALLPSSMRAQVDTVLRVLENRSGTAGALDLDLVITQGEMALAGIPLGPAPRLIQP</sequence>
<gene>
    <name evidence="1" type="ORF">SAMN04489759_109149</name>
</gene>
<dbReference type="InterPro" id="IPR018666">
    <property type="entry name" value="DUF2125"/>
</dbReference>
<dbReference type="AlphaFoldDB" id="A0A1G7VR31"/>
<dbReference type="Pfam" id="PF09898">
    <property type="entry name" value="DUF2125"/>
    <property type="match status" value="1"/>
</dbReference>
<evidence type="ECO:0000313" key="1">
    <source>
        <dbReference type="EMBL" id="SDG62008.1"/>
    </source>
</evidence>
<organism evidence="1 2">
    <name type="scientific">Sulfitobacter delicatus</name>
    <dbReference type="NCBI Taxonomy" id="218672"/>
    <lineage>
        <taxon>Bacteria</taxon>
        <taxon>Pseudomonadati</taxon>
        <taxon>Pseudomonadota</taxon>
        <taxon>Alphaproteobacteria</taxon>
        <taxon>Rhodobacterales</taxon>
        <taxon>Roseobacteraceae</taxon>
        <taxon>Sulfitobacter</taxon>
    </lineage>
</organism>
<dbReference type="EMBL" id="FNBP01000009">
    <property type="protein sequence ID" value="SDG62008.1"/>
    <property type="molecule type" value="Genomic_DNA"/>
</dbReference>
<protein>
    <recommendedName>
        <fullName evidence="3">DUF2125 domain-containing protein</fullName>
    </recommendedName>
</protein>
<reference evidence="2" key="1">
    <citation type="submission" date="2016-10" db="EMBL/GenBank/DDBJ databases">
        <authorList>
            <person name="Varghese N."/>
            <person name="Submissions S."/>
        </authorList>
    </citation>
    <scope>NUCLEOTIDE SEQUENCE [LARGE SCALE GENOMIC DNA]</scope>
    <source>
        <strain evidence="2">DSM 16477</strain>
    </source>
</reference>
<keyword evidence="2" id="KW-1185">Reference proteome</keyword>
<name>A0A1G7VR31_9RHOB</name>
<proteinExistence type="predicted"/>
<dbReference type="OrthoDB" id="7625707at2"/>
<evidence type="ECO:0000313" key="2">
    <source>
        <dbReference type="Proteomes" id="UP000199399"/>
    </source>
</evidence>
<dbReference type="RefSeq" id="WP_093743524.1">
    <property type="nucleotide sequence ID" value="NZ_FNBP01000009.1"/>
</dbReference>